<dbReference type="VEuPathDB" id="FungiDB:P170DRAFT_24179"/>
<dbReference type="Proteomes" id="UP000234275">
    <property type="component" value="Unassembled WGS sequence"/>
</dbReference>
<dbReference type="EMBL" id="MSFO01000001">
    <property type="protein sequence ID" value="PLB54702.1"/>
    <property type="molecule type" value="Genomic_DNA"/>
</dbReference>
<gene>
    <name evidence="1" type="ORF">P170DRAFT_24179</name>
</gene>
<organism evidence="1 2">
    <name type="scientific">Aspergillus steynii IBT 23096</name>
    <dbReference type="NCBI Taxonomy" id="1392250"/>
    <lineage>
        <taxon>Eukaryota</taxon>
        <taxon>Fungi</taxon>
        <taxon>Dikarya</taxon>
        <taxon>Ascomycota</taxon>
        <taxon>Pezizomycotina</taxon>
        <taxon>Eurotiomycetes</taxon>
        <taxon>Eurotiomycetidae</taxon>
        <taxon>Eurotiales</taxon>
        <taxon>Aspergillaceae</taxon>
        <taxon>Aspergillus</taxon>
        <taxon>Aspergillus subgen. Circumdati</taxon>
    </lineage>
</organism>
<reference evidence="1 2" key="1">
    <citation type="submission" date="2016-12" db="EMBL/GenBank/DDBJ databases">
        <title>The genomes of Aspergillus section Nigri reveals drivers in fungal speciation.</title>
        <authorList>
            <consortium name="DOE Joint Genome Institute"/>
            <person name="Vesth T.C."/>
            <person name="Nybo J."/>
            <person name="Theobald S."/>
            <person name="Brandl J."/>
            <person name="Frisvad J.C."/>
            <person name="Nielsen K.F."/>
            <person name="Lyhne E.K."/>
            <person name="Kogle M.E."/>
            <person name="Kuo A."/>
            <person name="Riley R."/>
            <person name="Clum A."/>
            <person name="Nolan M."/>
            <person name="Lipzen A."/>
            <person name="Salamov A."/>
            <person name="Henrissat B."/>
            <person name="Wiebenga A."/>
            <person name="De Vries R.P."/>
            <person name="Grigoriev I.V."/>
            <person name="Mortensen U.H."/>
            <person name="Andersen M.R."/>
            <person name="Baker S.E."/>
        </authorList>
    </citation>
    <scope>NUCLEOTIDE SEQUENCE [LARGE SCALE GENOMIC DNA]</scope>
    <source>
        <strain evidence="1 2">IBT 23096</strain>
    </source>
</reference>
<keyword evidence="2" id="KW-1185">Reference proteome</keyword>
<dbReference type="RefSeq" id="XP_024710004.1">
    <property type="nucleotide sequence ID" value="XM_024842959.1"/>
</dbReference>
<dbReference type="AlphaFoldDB" id="A0A2I2GP97"/>
<sequence length="174" mass="20411">MIGEVLWVVSIPDGFRDVPNREESVRSEGFFFFFFFVWFSFPSRFAASFPREDTSTKLFFPSSRKETNIHQLHRGDAQTELRFWLGSPGAVEPHTRFGPVGLSPRRNPEISMRLDCVDWFPAQRHVGPYHFIGPSWEPWDPPENSLFLSDCVELTSHTWENCFPPFLLVHCWER</sequence>
<evidence type="ECO:0000313" key="1">
    <source>
        <dbReference type="EMBL" id="PLB54702.1"/>
    </source>
</evidence>
<protein>
    <submittedName>
        <fullName evidence="1">Uncharacterized protein</fullName>
    </submittedName>
</protein>
<evidence type="ECO:0000313" key="2">
    <source>
        <dbReference type="Proteomes" id="UP000234275"/>
    </source>
</evidence>
<accession>A0A2I2GP97</accession>
<dbReference type="GeneID" id="36550658"/>
<proteinExistence type="predicted"/>
<comment type="caution">
    <text evidence="1">The sequence shown here is derived from an EMBL/GenBank/DDBJ whole genome shotgun (WGS) entry which is preliminary data.</text>
</comment>
<name>A0A2I2GP97_9EURO</name>